<dbReference type="InterPro" id="IPR015943">
    <property type="entry name" value="WD40/YVTN_repeat-like_dom_sf"/>
</dbReference>
<proteinExistence type="inferred from homology"/>
<dbReference type="InterPro" id="IPR019405">
    <property type="entry name" value="Lactonase_7-beta_prop"/>
</dbReference>
<dbReference type="PANTHER" id="PTHR30344:SF1">
    <property type="entry name" value="6-PHOSPHOGLUCONOLACTONASE"/>
    <property type="match status" value="1"/>
</dbReference>
<dbReference type="Proteomes" id="UP000291144">
    <property type="component" value="Unassembled WGS sequence"/>
</dbReference>
<dbReference type="Pfam" id="PF10282">
    <property type="entry name" value="Lactonase"/>
    <property type="match status" value="2"/>
</dbReference>
<keyword evidence="4" id="KW-1185">Reference proteome</keyword>
<name>A0A4R0K2R9_9ACTN</name>
<accession>A0A4R0K2R9</accession>
<protein>
    <recommendedName>
        <fullName evidence="5">Lactonase family protein</fullName>
    </recommendedName>
</protein>
<evidence type="ECO:0000313" key="3">
    <source>
        <dbReference type="EMBL" id="TCC52096.1"/>
    </source>
</evidence>
<dbReference type="InterPro" id="IPR050282">
    <property type="entry name" value="Cycloisomerase_2"/>
</dbReference>
<comment type="similarity">
    <text evidence="1">Belongs to the cycloisomerase 2 family.</text>
</comment>
<feature type="region of interest" description="Disordered" evidence="2">
    <location>
        <begin position="1"/>
        <end position="25"/>
    </location>
</feature>
<feature type="region of interest" description="Disordered" evidence="2">
    <location>
        <begin position="239"/>
        <end position="268"/>
    </location>
</feature>
<evidence type="ECO:0008006" key="5">
    <source>
        <dbReference type="Google" id="ProtNLM"/>
    </source>
</evidence>
<dbReference type="SUPFAM" id="SSF75011">
    <property type="entry name" value="3-carboxy-cis,cis-mucoante lactonizing enzyme"/>
    <property type="match status" value="1"/>
</dbReference>
<dbReference type="OrthoDB" id="9790815at2"/>
<gene>
    <name evidence="3" type="ORF">E0H73_39820</name>
</gene>
<dbReference type="AlphaFoldDB" id="A0A4R0K2R9"/>
<evidence type="ECO:0000313" key="4">
    <source>
        <dbReference type="Proteomes" id="UP000291144"/>
    </source>
</evidence>
<comment type="caution">
    <text evidence="3">The sequence shown here is derived from an EMBL/GenBank/DDBJ whole genome shotgun (WGS) entry which is preliminary data.</text>
</comment>
<organism evidence="3 4">
    <name type="scientific">Kribbella pittospori</name>
    <dbReference type="NCBI Taxonomy" id="722689"/>
    <lineage>
        <taxon>Bacteria</taxon>
        <taxon>Bacillati</taxon>
        <taxon>Actinomycetota</taxon>
        <taxon>Actinomycetes</taxon>
        <taxon>Propionibacteriales</taxon>
        <taxon>Kribbellaceae</taxon>
        <taxon>Kribbella</taxon>
    </lineage>
</organism>
<dbReference type="Gene3D" id="2.130.10.10">
    <property type="entry name" value="YVTN repeat-like/Quinoprotein amine dehydrogenase"/>
    <property type="match status" value="2"/>
</dbReference>
<evidence type="ECO:0000256" key="1">
    <source>
        <dbReference type="ARBA" id="ARBA00005564"/>
    </source>
</evidence>
<feature type="compositionally biased region" description="Low complexity" evidence="2">
    <location>
        <begin position="247"/>
        <end position="259"/>
    </location>
</feature>
<dbReference type="GO" id="GO:0017057">
    <property type="term" value="F:6-phosphogluconolactonase activity"/>
    <property type="evidence" value="ECO:0007669"/>
    <property type="project" value="TreeGrafter"/>
</dbReference>
<dbReference type="EMBL" id="SJKB01000021">
    <property type="protein sequence ID" value="TCC52096.1"/>
    <property type="molecule type" value="Genomic_DNA"/>
</dbReference>
<sequence>MSGVGPDQPQSSRPPGTRASDRRRVSARYGDHYGEAQLKLREQITLGGPPITAPLPRRKIPLRDRGEIYCQRHSSLPCLRGISMPIHSVRVLAPAVAAVAAASVLSVGPANAAGPAAGRFAGSGVVGHVYETTNSPTGNAVQVFDRLRDGRLRAGATVPTGGRGLGASLASQYGLVRDGDLLFAVNAGDDTVSTLAITERGLVRRSVASSGGDRPVSVTVRHGVVYVLNQGSETISGLRVGHDGRLRPLPHSSRSLSKSGATPTDAAQVSFTPDGQSLVVTHKGDQTIDTFAVRNGYAGSATAHHSSGATPYGFAFDRRGDAIVSEAGPSAVSSYSVHVNRLRTISASVADKQAAACWLVVTADGHYAYTVNAASSSISSYRISAGGRLHLLASVAAPTSGGGTDAALSPDNKSLYVRLANGAVASFDVHDDGSLTPQQDITGAATTGTAGLASN</sequence>
<evidence type="ECO:0000256" key="2">
    <source>
        <dbReference type="SAM" id="MobiDB-lite"/>
    </source>
</evidence>
<reference evidence="3 4" key="1">
    <citation type="submission" date="2019-02" db="EMBL/GenBank/DDBJ databases">
        <title>Kribbella capetownensis sp. nov. and Kribbella speibonae sp. nov., isolated from soil.</title>
        <authorList>
            <person name="Curtis S.M."/>
            <person name="Norton I."/>
            <person name="Everest G.J."/>
            <person name="Meyers P.R."/>
        </authorList>
    </citation>
    <scope>NUCLEOTIDE SEQUENCE [LARGE SCALE GENOMIC DNA]</scope>
    <source>
        <strain evidence="3 4">NRRL B-24813</strain>
    </source>
</reference>
<dbReference type="PANTHER" id="PTHR30344">
    <property type="entry name" value="6-PHOSPHOGLUCONOLACTONASE-RELATED"/>
    <property type="match status" value="1"/>
</dbReference>